<dbReference type="InterPro" id="IPR029240">
    <property type="entry name" value="MMS19_N"/>
</dbReference>
<dbReference type="InterPro" id="IPR016024">
    <property type="entry name" value="ARM-type_fold"/>
</dbReference>
<evidence type="ECO:0000256" key="4">
    <source>
        <dbReference type="ARBA" id="ARBA00023242"/>
    </source>
</evidence>
<keyword evidence="5" id="KW-0234">DNA repair</keyword>
<feature type="domain" description="MMS19 N-terminal" evidence="7">
    <location>
        <begin position="37"/>
        <end position="296"/>
    </location>
</feature>
<dbReference type="InterPro" id="IPR024687">
    <property type="entry name" value="MMS19_C"/>
</dbReference>
<dbReference type="Pfam" id="PF14500">
    <property type="entry name" value="MMS19_N"/>
    <property type="match status" value="1"/>
</dbReference>
<sequence>MDLTRIVRTHITTGELNPPAELITSLDNGALPLTDVVRALGEYLTSTEDETRLKGLTFLGNVIKTINSTRINRPATQTLTNFFLAKLDDFDSLAPALQALTVLSKLSTFGDDAAVEVYKGIVEQVNLKAYVQATRHLAYVLIDSLLALHRKALKDLGAEFLNSYTKLVDGEKDPRNLMLLFSMDRVILLEFEVADHIEDLFDITFCYFPIMFKPPPNDPYGITAEDLKIALRGCMAATPLFSKMAIPLFLEKFSTATGPAMKDLLQSMTACFPVYGAEAVRERGTELWEGIKTEIMYSSDATIEAAALACLESLIKTLYPTSGDSPAGLAQDVIKESLALLDEPEKSQATSGVKVIACLLRASPNVGAFAYSQALPQLFRQFNNPALPSHRAPILSAISSLVFAARSVYGSSETTRSQLDEKTLEPFRDNIIDVLREGLRTDDLKSPAIKGTVSLVELPGFIDPNDVENIVRGLNDILVNDKIAEHRSAVVKALTAISVVHPALVENITLPLLFHNLPETAPSIDKVEARDQYRDVLKSLSELCVQPALFETLVVRVTTKLDLMSSSPSISSGNDSAEYRECEVAFIWDLLNALLGVIETKIKHNHLDVVKHFDRIIPRLNTLAFNAAGPSTQPAEPLFRDGRLLTIVGRLTETMVWELSLERQAKYFAAVYNAFERGSVGEMVHDVSSVTVVRSPMKSGASLSEKNLVVLYSSAVQGMKAGVTDPFPSAEAFLSDKITWAVNEAANEYQLNSMLELICAYVNKREQAFKQSLEGILETVWVREVIDTEQAFETRRKGLLAYLYILKALTLLRQPLAYTAMDRVIGILKLSGVDPVFVNEAARGFSVIAQGKGKDKGKASHLTGKLLYAQKMWNHVLPQLLEGDSEVTGRERLPYLIAFASLLPLVPASLCLSDLKTILPLLLRSLALGDPTQRVNAIITLISILETQNLTAEVDTLLHSQASNLVEGLIKSALPSDGMQTNPHARATALRALALIPDAIRLDTLRPAKSGIIRDLGKALDDPVRSVRREAVECRARWYRYGQ</sequence>
<dbReference type="GO" id="GO:0097361">
    <property type="term" value="C:cytosolic [4Fe-4S] assembly targeting complex"/>
    <property type="evidence" value="ECO:0007669"/>
    <property type="project" value="UniProtKB-UniRule"/>
</dbReference>
<evidence type="ECO:0000313" key="9">
    <source>
        <dbReference type="Proteomes" id="UP001182556"/>
    </source>
</evidence>
<dbReference type="PANTHER" id="PTHR12891:SF0">
    <property type="entry name" value="MMS19 NUCLEOTIDE EXCISION REPAIR PROTEIN HOMOLOG"/>
    <property type="match status" value="1"/>
</dbReference>
<evidence type="ECO:0000256" key="1">
    <source>
        <dbReference type="ARBA" id="ARBA00004123"/>
    </source>
</evidence>
<reference evidence="8" key="1">
    <citation type="submission" date="2023-02" db="EMBL/GenBank/DDBJ databases">
        <title>Identification and recombinant expression of a fungal hydrolase from Papiliotrema laurentii that hydrolyzes apple cutin and clears colloidal polyester polyurethane.</title>
        <authorList>
            <consortium name="DOE Joint Genome Institute"/>
            <person name="Roman V.A."/>
            <person name="Bojanowski C."/>
            <person name="Crable B.R."/>
            <person name="Wagner D.N."/>
            <person name="Hung C.S."/>
            <person name="Nadeau L.J."/>
            <person name="Schratz L."/>
            <person name="Haridas S."/>
            <person name="Pangilinan J."/>
            <person name="Lipzen A."/>
            <person name="Na H."/>
            <person name="Yan M."/>
            <person name="Ng V."/>
            <person name="Grigoriev I.V."/>
            <person name="Spatafora J.W."/>
            <person name="Barlow D."/>
            <person name="Biffinger J."/>
            <person name="Kelley-Loughnane N."/>
            <person name="Varaljay V.A."/>
            <person name="Crookes-Goodson W.J."/>
        </authorList>
    </citation>
    <scope>NUCLEOTIDE SEQUENCE</scope>
    <source>
        <strain evidence="8">5307AH</strain>
    </source>
</reference>
<keyword evidence="3" id="KW-0677">Repeat</keyword>
<gene>
    <name evidence="8" type="ORF">DB88DRAFT_454314</name>
</gene>
<dbReference type="SUPFAM" id="SSF48371">
    <property type="entry name" value="ARM repeat"/>
    <property type="match status" value="1"/>
</dbReference>
<evidence type="ECO:0000313" key="8">
    <source>
        <dbReference type="EMBL" id="KAK1923810.1"/>
    </source>
</evidence>
<dbReference type="Gene3D" id="1.25.10.10">
    <property type="entry name" value="Leucine-rich Repeat Variant"/>
    <property type="match status" value="2"/>
</dbReference>
<keyword evidence="9" id="KW-1185">Reference proteome</keyword>
<keyword evidence="4 5" id="KW-0539">Nucleus</keyword>
<evidence type="ECO:0000259" key="7">
    <source>
        <dbReference type="Pfam" id="PF14500"/>
    </source>
</evidence>
<dbReference type="Proteomes" id="UP001182556">
    <property type="component" value="Unassembled WGS sequence"/>
</dbReference>
<comment type="function">
    <text evidence="5">Key component of the cytosolic iron-sulfur protein assembly (CIA) complex, a multiprotein complex that mediates the incorporation of iron-sulfur cluster into apoproteins specifically involved in DNA metabolism and genomic integrity. In the CIA complex, MMS19 acts as an adapter between early-acting CIA components and a subset of cellular target iron-sulfur proteins.</text>
</comment>
<evidence type="ECO:0000256" key="3">
    <source>
        <dbReference type="ARBA" id="ARBA00022737"/>
    </source>
</evidence>
<dbReference type="PANTHER" id="PTHR12891">
    <property type="entry name" value="DNA REPAIR/TRANSCRIPTION PROTEIN MET18/MMS19"/>
    <property type="match status" value="1"/>
</dbReference>
<dbReference type="GO" id="GO:0006281">
    <property type="term" value="P:DNA repair"/>
    <property type="evidence" value="ECO:0007669"/>
    <property type="project" value="UniProtKB-UniRule"/>
</dbReference>
<evidence type="ECO:0000259" key="6">
    <source>
        <dbReference type="Pfam" id="PF12460"/>
    </source>
</evidence>
<comment type="caution">
    <text evidence="8">The sequence shown here is derived from an EMBL/GenBank/DDBJ whole genome shotgun (WGS) entry which is preliminary data.</text>
</comment>
<proteinExistence type="inferred from homology"/>
<dbReference type="AlphaFoldDB" id="A0AAD9CYB9"/>
<dbReference type="GO" id="GO:0051604">
    <property type="term" value="P:protein maturation"/>
    <property type="evidence" value="ECO:0007669"/>
    <property type="project" value="UniProtKB-UniRule"/>
</dbReference>
<keyword evidence="5" id="KW-0227">DNA damage</keyword>
<name>A0AAD9CYB9_PAPLA</name>
<dbReference type="Pfam" id="PF12460">
    <property type="entry name" value="MMS19_C"/>
    <property type="match status" value="1"/>
</dbReference>
<dbReference type="InterPro" id="IPR011989">
    <property type="entry name" value="ARM-like"/>
</dbReference>
<evidence type="ECO:0000256" key="5">
    <source>
        <dbReference type="RuleBase" id="RU367072"/>
    </source>
</evidence>
<accession>A0AAD9CYB9</accession>
<organism evidence="8 9">
    <name type="scientific">Papiliotrema laurentii</name>
    <name type="common">Cryptococcus laurentii</name>
    <dbReference type="NCBI Taxonomy" id="5418"/>
    <lineage>
        <taxon>Eukaryota</taxon>
        <taxon>Fungi</taxon>
        <taxon>Dikarya</taxon>
        <taxon>Basidiomycota</taxon>
        <taxon>Agaricomycotina</taxon>
        <taxon>Tremellomycetes</taxon>
        <taxon>Tremellales</taxon>
        <taxon>Rhynchogastremaceae</taxon>
        <taxon>Papiliotrema</taxon>
    </lineage>
</organism>
<dbReference type="GO" id="GO:0005634">
    <property type="term" value="C:nucleus"/>
    <property type="evidence" value="ECO:0007669"/>
    <property type="project" value="UniProtKB-SubCell"/>
</dbReference>
<feature type="domain" description="MMS19 C-terminal" evidence="6">
    <location>
        <begin position="536"/>
        <end position="997"/>
    </location>
</feature>
<comment type="similarity">
    <text evidence="2 5">Belongs to the MET18/MMS19 family.</text>
</comment>
<dbReference type="GO" id="GO:0016226">
    <property type="term" value="P:iron-sulfur cluster assembly"/>
    <property type="evidence" value="ECO:0007669"/>
    <property type="project" value="UniProtKB-UniRule"/>
</dbReference>
<evidence type="ECO:0000256" key="2">
    <source>
        <dbReference type="ARBA" id="ARBA00009340"/>
    </source>
</evidence>
<dbReference type="EMBL" id="JAODAN010000006">
    <property type="protein sequence ID" value="KAK1923810.1"/>
    <property type="molecule type" value="Genomic_DNA"/>
</dbReference>
<comment type="subcellular location">
    <subcellularLocation>
        <location evidence="1 5">Nucleus</location>
    </subcellularLocation>
</comment>
<protein>
    <recommendedName>
        <fullName evidence="5">MMS19 nucleotide excision repair protein</fullName>
    </recommendedName>
</protein>
<dbReference type="InterPro" id="IPR039920">
    <property type="entry name" value="MMS19"/>
</dbReference>